<evidence type="ECO:0000256" key="8">
    <source>
        <dbReference type="ARBA" id="ARBA00081766"/>
    </source>
</evidence>
<dbReference type="GO" id="GO:0000779">
    <property type="term" value="C:condensed chromosome, centromeric region"/>
    <property type="evidence" value="ECO:0007669"/>
    <property type="project" value="UniProtKB-ARBA"/>
</dbReference>
<keyword evidence="3 9" id="KW-0067">ATP-binding</keyword>
<feature type="coiled-coil region" evidence="10">
    <location>
        <begin position="354"/>
        <end position="398"/>
    </location>
</feature>
<dbReference type="GO" id="GO:0005524">
    <property type="term" value="F:ATP binding"/>
    <property type="evidence" value="ECO:0007669"/>
    <property type="project" value="UniProtKB-UniRule"/>
</dbReference>
<dbReference type="GO" id="GO:0005874">
    <property type="term" value="C:microtubule"/>
    <property type="evidence" value="ECO:0007669"/>
    <property type="project" value="TreeGrafter"/>
</dbReference>
<reference evidence="12" key="4">
    <citation type="submission" date="2025-09" db="UniProtKB">
        <authorList>
            <consortium name="Ensembl"/>
        </authorList>
    </citation>
    <scope>IDENTIFICATION</scope>
</reference>
<feature type="binding site" evidence="9">
    <location>
        <begin position="92"/>
        <end position="99"/>
    </location>
    <ligand>
        <name>ATP</name>
        <dbReference type="ChEBI" id="CHEBI:30616"/>
    </ligand>
</feature>
<feature type="coiled-coil region" evidence="10">
    <location>
        <begin position="1145"/>
        <end position="1292"/>
    </location>
</feature>
<dbReference type="InterPro" id="IPR001752">
    <property type="entry name" value="Kinesin_motor_dom"/>
</dbReference>
<evidence type="ECO:0000256" key="10">
    <source>
        <dbReference type="SAM" id="Coils"/>
    </source>
</evidence>
<dbReference type="SMART" id="SM00129">
    <property type="entry name" value="KISc"/>
    <property type="match status" value="1"/>
</dbReference>
<evidence type="ECO:0000256" key="9">
    <source>
        <dbReference type="PROSITE-ProRule" id="PRU00283"/>
    </source>
</evidence>
<dbReference type="GO" id="GO:0007051">
    <property type="term" value="P:spindle organization"/>
    <property type="evidence" value="ECO:0007669"/>
    <property type="project" value="UniProtKB-ARBA"/>
</dbReference>
<dbReference type="GO" id="GO:0008608">
    <property type="term" value="P:attachment of spindle microtubules to kinetochore"/>
    <property type="evidence" value="ECO:0007669"/>
    <property type="project" value="UniProtKB-ARBA"/>
</dbReference>
<dbReference type="PANTHER" id="PTHR47968:SF75">
    <property type="entry name" value="CENTROMERE-ASSOCIATED PROTEIN E"/>
    <property type="match status" value="1"/>
</dbReference>
<dbReference type="GO" id="GO:0043515">
    <property type="term" value="F:kinetochore binding"/>
    <property type="evidence" value="ECO:0007669"/>
    <property type="project" value="UniProtKB-ARBA"/>
</dbReference>
<evidence type="ECO:0000313" key="12">
    <source>
        <dbReference type="Ensembl" id="ENSELUP00000019256.3"/>
    </source>
</evidence>
<dbReference type="CDD" id="cd01374">
    <property type="entry name" value="KISc_CENP_E"/>
    <property type="match status" value="1"/>
</dbReference>
<dbReference type="Ensembl" id="ENSELUT00000029350.3">
    <property type="protein sequence ID" value="ENSELUP00000019256.3"/>
    <property type="gene ID" value="ENSELUG00000018658.3"/>
</dbReference>
<evidence type="ECO:0000256" key="7">
    <source>
        <dbReference type="ARBA" id="ARBA00070169"/>
    </source>
</evidence>
<comment type="similarity">
    <text evidence="9">Belongs to the TRAFAC class myosin-kinesin ATPase superfamily. Kinesin family.</text>
</comment>
<feature type="coiled-coil region" evidence="10">
    <location>
        <begin position="523"/>
        <end position="557"/>
    </location>
</feature>
<dbReference type="SUPFAM" id="SSF52540">
    <property type="entry name" value="P-loop containing nucleoside triphosphate hydrolases"/>
    <property type="match status" value="1"/>
</dbReference>
<dbReference type="InterPro" id="IPR027640">
    <property type="entry name" value="Kinesin-like_fam"/>
</dbReference>
<dbReference type="PANTHER" id="PTHR47968">
    <property type="entry name" value="CENTROMERE PROTEIN E"/>
    <property type="match status" value="1"/>
</dbReference>
<reference evidence="13" key="1">
    <citation type="journal article" date="2014" name="PLoS ONE">
        <title>The genome and linkage map of the northern pike (Esox lucius): conserved synteny revealed between the salmonid sister group and the Neoteleostei.</title>
        <authorList>
            <person name="Rondeau E.B."/>
            <person name="Minkley D.R."/>
            <person name="Leong J.S."/>
            <person name="Messmer A.M."/>
            <person name="Jantzen J.R."/>
            <person name="von Schalburg K.R."/>
            <person name="Lemon C."/>
            <person name="Bird N.H."/>
            <person name="Koop B.F."/>
        </authorList>
    </citation>
    <scope>NUCLEOTIDE SEQUENCE</scope>
</reference>
<organism evidence="12 13">
    <name type="scientific">Esox lucius</name>
    <name type="common">Northern pike</name>
    <dbReference type="NCBI Taxonomy" id="8010"/>
    <lineage>
        <taxon>Eukaryota</taxon>
        <taxon>Metazoa</taxon>
        <taxon>Chordata</taxon>
        <taxon>Craniata</taxon>
        <taxon>Vertebrata</taxon>
        <taxon>Euteleostomi</taxon>
        <taxon>Actinopterygii</taxon>
        <taxon>Neopterygii</taxon>
        <taxon>Teleostei</taxon>
        <taxon>Protacanthopterygii</taxon>
        <taxon>Esociformes</taxon>
        <taxon>Esocidae</taxon>
        <taxon>Esox</taxon>
    </lineage>
</organism>
<evidence type="ECO:0000259" key="11">
    <source>
        <dbReference type="PROSITE" id="PS50067"/>
    </source>
</evidence>
<keyword evidence="5 9" id="KW-0505">Motor protein</keyword>
<keyword evidence="6" id="KW-0963">Cytoplasm</keyword>
<dbReference type="InterPro" id="IPR036961">
    <property type="entry name" value="Kinesin_motor_dom_sf"/>
</dbReference>
<dbReference type="OMA" id="MHAAREK"/>
<dbReference type="InParanoid" id="A0A3P8YRR3"/>
<dbReference type="GO" id="GO:0030071">
    <property type="term" value="P:regulation of mitotic metaphase/anaphase transition"/>
    <property type="evidence" value="ECO:0007669"/>
    <property type="project" value="UniProtKB-ARBA"/>
</dbReference>
<dbReference type="PROSITE" id="PS50067">
    <property type="entry name" value="KINESIN_MOTOR_2"/>
    <property type="match status" value="1"/>
</dbReference>
<dbReference type="PRINTS" id="PR00380">
    <property type="entry name" value="KINESINHEAVY"/>
</dbReference>
<reference evidence="12" key="3">
    <citation type="submission" date="2025-08" db="UniProtKB">
        <authorList>
            <consortium name="Ensembl"/>
        </authorList>
    </citation>
    <scope>IDENTIFICATION</scope>
</reference>
<feature type="coiled-coil region" evidence="10">
    <location>
        <begin position="815"/>
        <end position="881"/>
    </location>
</feature>
<dbReference type="GeneTree" id="ENSGT00940000160597"/>
<keyword evidence="6" id="KW-0206">Cytoskeleton</keyword>
<name>A0A3P8YRR3_ESOLU</name>
<dbReference type="FunFam" id="3.40.850.10:FF:000026">
    <property type="entry name" value="Centromere-associated protein E"/>
    <property type="match status" value="1"/>
</dbReference>
<dbReference type="Gene3D" id="3.40.850.10">
    <property type="entry name" value="Kinesin motor domain"/>
    <property type="match status" value="1"/>
</dbReference>
<keyword evidence="13" id="KW-1185">Reference proteome</keyword>
<accession>A0A3P8YRR3</accession>
<dbReference type="GO" id="GO:0140694">
    <property type="term" value="P:membraneless organelle assembly"/>
    <property type="evidence" value="ECO:0007669"/>
    <property type="project" value="UniProtKB-ARBA"/>
</dbReference>
<sequence length="1577" mass="180806">MAEESAVKVCVRVRPLIKREETAGENAETVRLHWEADKQTIHQIDDGNLSKNFSFDRVFSAEETTLQLYQELAKPLVVSTVQGYNGTIFAYGQTSSGKTFTMMGSSLTPGVIPLAMEDVFQTIKNCPNKEFLLRVSYLEIYNETVTDLLCDSWKRKPLEIREGNNKNVYVADLTEELVTSPEQALSWIKKGEKNRHYGKTKMNQRSSRSHTIFRMILESRDRGDTASGENSDGAIIVSHLNLVDLAGAERASQTGAEGTRFKEGCNINRSLFTLGQVIKKLSDETQKGFTNYRDSKLTRILQNSLGGNAKTVIICTITPVTVEETLSTLQFASAAKNMKNDPHVTEVSDDGALLRRYRNEIVDLKRRLHEVSSVTQTTATEKETLSQILQEKDQLQREQQDRIRNLTKLLVTSSNFVSIKMPKRRVTWGGKLQSPLQSPAFHNAGETDLSFAEPFMKKRKADMSVLTEQNEEGFEESVQLCEMLVHEKVCGHILCCICSTKKNYFEFSASPCHCQKELLAAERDLLKQEFHVLTKKTDNLEKEKAALLQEMEKNKEMEDFISLEKEVKREHEVTTSSDIDLVQQVKQLRRSLDDAVCLGRDAKKDWAHLRSENISLKERDVTLTAGYEKMEAEVKILCSQLEREKSCFKKMQTDLQRELQGAFEENTKLTALLDGKVPKSLIDSIELEKTVACLKKELEKSHEVERSLHVKIESLSALQDLPEKVESLMKQVCDLTEELCAVQTERESLLSAKASSEEEAQQLKENLQSSQEQLVKLLDDLKESEVREHNQTKKCVNITEQLETLRKDLECSLELESMKAEREHLLSERTESSQNHAEELEKLLSTVTSLTEERDQLQEILQGVREEKNQLKRDLEENVEMVGLSYLKYLRVFSAFIIMNINRCLLVQRLNSEPHGEHQETDLCLQIRLMKEELESVRAERESLLSVNTDCPQTHTEQLEKLLSTVTLLTEERDQLQEILQGVREERNHLKGELDENEAMIFYFVPLKKVKKLSEQLESVQAESQHLLSATTTHHENPAEELENLRSTVTSLTEDKDQLQEILQGIREERNHFKRDLEEHMERVCQKNNYPWEGRMSQFFLQLYDKLQHADIVLGWSYPLGLQINPDSVKTGSNAQLDKIKCETSQQMKEELESVRAERESLLSVNTDCPQTHTEQLEKLLSTVTLLTEERDQLQEILQGVREERNHLKGELEENEAMTKQLSDELESVQAERDLLCSEKTNSAENHAEEFQKLLSTVTSLTEERDQLQVILERVREEGKRLKKDLEEYTEMVCLSNNYYKCPCHFCIWVNIVSKCLIFFQLHIKHCAKNYKTQFEALLKNDVALFEERRLQDLLLCRARAPSHSVKVAEKELLGVWDQRLLELLNKRGDYLQVGRLHKLTVGFVFLNHKEDSLRTLKETLRRSQQEGEQSCMPITLLTFVTFNSLVSTKQGEITKWKARALKLKRDAVDKPQSPCAPTKRCLPMSSEDFLGSPKKLLGSPKKLLGSPKKLLGSPKKLLGSPQMFLDSPQKFLDSPQKFLDSPKSKFFDVRPGSESMSINCPKQFFDNSTFETAQGN</sequence>
<evidence type="ECO:0000256" key="4">
    <source>
        <dbReference type="ARBA" id="ARBA00023054"/>
    </source>
</evidence>
<dbReference type="GO" id="GO:0008017">
    <property type="term" value="F:microtubule binding"/>
    <property type="evidence" value="ECO:0007669"/>
    <property type="project" value="InterPro"/>
</dbReference>
<dbReference type="GO" id="GO:0000280">
    <property type="term" value="P:nuclear division"/>
    <property type="evidence" value="ECO:0007669"/>
    <property type="project" value="UniProtKB-ARBA"/>
</dbReference>
<proteinExistence type="inferred from homology"/>
<feature type="domain" description="Kinesin motor" evidence="11">
    <location>
        <begin position="6"/>
        <end position="338"/>
    </location>
</feature>
<dbReference type="InterPro" id="IPR027417">
    <property type="entry name" value="P-loop_NTPase"/>
</dbReference>
<evidence type="ECO:0000256" key="6">
    <source>
        <dbReference type="ARBA" id="ARBA00023212"/>
    </source>
</evidence>
<keyword evidence="2 9" id="KW-0547">Nucleotide-binding</keyword>
<dbReference type="GO" id="GO:0003777">
    <property type="term" value="F:microtubule motor activity"/>
    <property type="evidence" value="ECO:0007669"/>
    <property type="project" value="InterPro"/>
</dbReference>
<dbReference type="InterPro" id="IPR019821">
    <property type="entry name" value="Kinesin_motor_CS"/>
</dbReference>
<feature type="coiled-coil region" evidence="10">
    <location>
        <begin position="746"/>
        <end position="787"/>
    </location>
</feature>
<dbReference type="PROSITE" id="PS00411">
    <property type="entry name" value="KINESIN_MOTOR_1"/>
    <property type="match status" value="1"/>
</dbReference>
<dbReference type="Pfam" id="PF00225">
    <property type="entry name" value="Kinesin"/>
    <property type="match status" value="1"/>
</dbReference>
<dbReference type="GO" id="GO:0000278">
    <property type="term" value="P:mitotic cell cycle"/>
    <property type="evidence" value="ECO:0007669"/>
    <property type="project" value="TreeGrafter"/>
</dbReference>
<feature type="coiled-coil region" evidence="10">
    <location>
        <begin position="927"/>
        <end position="1083"/>
    </location>
</feature>
<protein>
    <recommendedName>
        <fullName evidence="7">Centromere-associated protein E</fullName>
    </recommendedName>
    <alternativeName>
        <fullName evidence="8">Centromere protein E</fullName>
    </alternativeName>
</protein>
<evidence type="ECO:0000256" key="3">
    <source>
        <dbReference type="ARBA" id="ARBA00022840"/>
    </source>
</evidence>
<dbReference type="GO" id="GO:0007018">
    <property type="term" value="P:microtubule-based movement"/>
    <property type="evidence" value="ECO:0007669"/>
    <property type="project" value="InterPro"/>
</dbReference>
<reference evidence="12" key="2">
    <citation type="submission" date="2020-02" db="EMBL/GenBank/DDBJ databases">
        <title>Esox lucius (northern pike) genome, fEsoLuc1, primary haplotype.</title>
        <authorList>
            <person name="Myers G."/>
            <person name="Karagic N."/>
            <person name="Meyer A."/>
            <person name="Pippel M."/>
            <person name="Reichard M."/>
            <person name="Winkler S."/>
            <person name="Tracey A."/>
            <person name="Sims Y."/>
            <person name="Howe K."/>
            <person name="Rhie A."/>
            <person name="Formenti G."/>
            <person name="Durbin R."/>
            <person name="Fedrigo O."/>
            <person name="Jarvis E.D."/>
        </authorList>
    </citation>
    <scope>NUCLEOTIDE SEQUENCE [LARGE SCALE GENOMIC DNA]</scope>
</reference>
<keyword evidence="4 10" id="KW-0175">Coiled coil</keyword>
<dbReference type="FunCoup" id="A0A3P8YRR3">
    <property type="interactions" value="107"/>
</dbReference>
<evidence type="ECO:0000313" key="13">
    <source>
        <dbReference type="Proteomes" id="UP000265140"/>
    </source>
</evidence>
<evidence type="ECO:0000256" key="5">
    <source>
        <dbReference type="ARBA" id="ARBA00023175"/>
    </source>
</evidence>
<dbReference type="STRING" id="8010.ENSELUP00000019256"/>
<dbReference type="Bgee" id="ENSELUG00000018658">
    <property type="expression patterns" value="Expressed in ovary and 11 other cell types or tissues"/>
</dbReference>
<evidence type="ECO:0000256" key="1">
    <source>
        <dbReference type="ARBA" id="ARBA00004245"/>
    </source>
</evidence>
<dbReference type="Proteomes" id="UP000265140">
    <property type="component" value="Chromosome 13"/>
</dbReference>
<evidence type="ECO:0000256" key="2">
    <source>
        <dbReference type="ARBA" id="ARBA00022741"/>
    </source>
</evidence>
<comment type="subcellular location">
    <subcellularLocation>
        <location evidence="1">Cytoplasm</location>
        <location evidence="1">Cytoskeleton</location>
    </subcellularLocation>
</comment>